<evidence type="ECO:0000256" key="1">
    <source>
        <dbReference type="ARBA" id="ARBA00004448"/>
    </source>
</evidence>
<evidence type="ECO:0000256" key="11">
    <source>
        <dbReference type="RuleBase" id="RU000488"/>
    </source>
</evidence>
<dbReference type="PANTHER" id="PTHR46131">
    <property type="entry name" value="SD08549P"/>
    <property type="match status" value="1"/>
</dbReference>
<name>A0A6P8HJA2_ACTTE</name>
<keyword evidence="3 11" id="KW-0813">Transport</keyword>
<keyword evidence="9 10" id="KW-0472">Membrane</keyword>
<dbReference type="SUPFAM" id="SSF103506">
    <property type="entry name" value="Mitochondrial carrier"/>
    <property type="match status" value="1"/>
</dbReference>
<dbReference type="GO" id="GO:0005743">
    <property type="term" value="C:mitochondrial inner membrane"/>
    <property type="evidence" value="ECO:0007669"/>
    <property type="project" value="UniProtKB-SubCell"/>
</dbReference>
<evidence type="ECO:0000313" key="13">
    <source>
        <dbReference type="RefSeq" id="XP_031556464.1"/>
    </source>
</evidence>
<keyword evidence="8" id="KW-0496">Mitochondrion</keyword>
<evidence type="ECO:0000256" key="4">
    <source>
        <dbReference type="ARBA" id="ARBA00022692"/>
    </source>
</evidence>
<evidence type="ECO:0000256" key="5">
    <source>
        <dbReference type="ARBA" id="ARBA00022737"/>
    </source>
</evidence>
<feature type="repeat" description="Solcar" evidence="10">
    <location>
        <begin position="107"/>
        <end position="192"/>
    </location>
</feature>
<evidence type="ECO:0000256" key="10">
    <source>
        <dbReference type="PROSITE-ProRule" id="PRU00282"/>
    </source>
</evidence>
<feature type="repeat" description="Solcar" evidence="10">
    <location>
        <begin position="201"/>
        <end position="288"/>
    </location>
</feature>
<keyword evidence="6" id="KW-0999">Mitochondrion inner membrane</keyword>
<dbReference type="InterPro" id="IPR052465">
    <property type="entry name" value="Mito_NAD+_Carrier"/>
</dbReference>
<evidence type="ECO:0000256" key="7">
    <source>
        <dbReference type="ARBA" id="ARBA00022989"/>
    </source>
</evidence>
<comment type="similarity">
    <text evidence="2 11">Belongs to the mitochondrial carrier (TC 2.A.29) family.</text>
</comment>
<dbReference type="KEGG" id="aten:116293204"/>
<evidence type="ECO:0000256" key="3">
    <source>
        <dbReference type="ARBA" id="ARBA00022448"/>
    </source>
</evidence>
<dbReference type="Proteomes" id="UP000515163">
    <property type="component" value="Unplaced"/>
</dbReference>
<keyword evidence="12" id="KW-1185">Reference proteome</keyword>
<evidence type="ECO:0000313" key="12">
    <source>
        <dbReference type="Proteomes" id="UP000515163"/>
    </source>
</evidence>
<organism evidence="12 13">
    <name type="scientific">Actinia tenebrosa</name>
    <name type="common">Australian red waratah sea anemone</name>
    <dbReference type="NCBI Taxonomy" id="6105"/>
    <lineage>
        <taxon>Eukaryota</taxon>
        <taxon>Metazoa</taxon>
        <taxon>Cnidaria</taxon>
        <taxon>Anthozoa</taxon>
        <taxon>Hexacorallia</taxon>
        <taxon>Actiniaria</taxon>
        <taxon>Actiniidae</taxon>
        <taxon>Actinia</taxon>
    </lineage>
</organism>
<evidence type="ECO:0000256" key="8">
    <source>
        <dbReference type="ARBA" id="ARBA00023128"/>
    </source>
</evidence>
<dbReference type="RefSeq" id="XP_031556464.1">
    <property type="nucleotide sequence ID" value="XM_031700604.1"/>
</dbReference>
<reference evidence="13" key="1">
    <citation type="submission" date="2025-08" db="UniProtKB">
        <authorList>
            <consortium name="RefSeq"/>
        </authorList>
    </citation>
    <scope>IDENTIFICATION</scope>
    <source>
        <tissue evidence="13">Tentacle</tissue>
    </source>
</reference>
<dbReference type="Pfam" id="PF00153">
    <property type="entry name" value="Mito_carr"/>
    <property type="match status" value="3"/>
</dbReference>
<protein>
    <submittedName>
        <fullName evidence="13">Solute carrier family 25 member 51-like</fullName>
    </submittedName>
</protein>
<accession>A0A6P8HJA2</accession>
<dbReference type="PANTHER" id="PTHR46131:SF1">
    <property type="entry name" value="SD08549P"/>
    <property type="match status" value="1"/>
</dbReference>
<gene>
    <name evidence="13" type="primary">LOC116293204</name>
</gene>
<dbReference type="FunCoup" id="A0A6P8HJA2">
    <property type="interactions" value="1591"/>
</dbReference>
<keyword evidence="7" id="KW-1133">Transmembrane helix</keyword>
<dbReference type="OrthoDB" id="2139348at2759"/>
<evidence type="ECO:0000256" key="9">
    <source>
        <dbReference type="ARBA" id="ARBA00023136"/>
    </source>
</evidence>
<evidence type="ECO:0000256" key="2">
    <source>
        <dbReference type="ARBA" id="ARBA00006375"/>
    </source>
</evidence>
<dbReference type="PROSITE" id="PS50920">
    <property type="entry name" value="SOLCAR"/>
    <property type="match status" value="3"/>
</dbReference>
<feature type="unsure residue" description="D or N" evidence="13">
    <location>
        <position position="191"/>
    </location>
</feature>
<dbReference type="Gene3D" id="1.50.40.10">
    <property type="entry name" value="Mitochondrial carrier domain"/>
    <property type="match status" value="1"/>
</dbReference>
<keyword evidence="4 10" id="KW-0812">Transmembrane</keyword>
<dbReference type="InParanoid" id="A0A6P8HJA2"/>
<evidence type="ECO:0000256" key="6">
    <source>
        <dbReference type="ARBA" id="ARBA00022792"/>
    </source>
</evidence>
<proteinExistence type="inferred from homology"/>
<keyword evidence="5" id="KW-0677">Repeat</keyword>
<feature type="repeat" description="Solcar" evidence="10">
    <location>
        <begin position="18"/>
        <end position="98"/>
    </location>
</feature>
<dbReference type="GO" id="GO:0051724">
    <property type="term" value="F:NAD transmembrane transporter activity"/>
    <property type="evidence" value="ECO:0007669"/>
    <property type="project" value="TreeGrafter"/>
</dbReference>
<dbReference type="AlphaFoldDB" id="A0A6P8HJA2"/>
<dbReference type="InterPro" id="IPR023395">
    <property type="entry name" value="MCP_dom_sf"/>
</dbReference>
<sequence>MALNLKNKKHGKDDDLDNRDWPDFVCGGGAAFTNILVTFPAYKVMFRQQLEGIGFPKAVKQVFREGISNLYRGIGPPLIQRGTSLSLMFGSYHKFQRVLSHTFTNVNNGVVNAFAALLSGSVEATLTPLERIQILLSHREFNERFSNTIHVFQEIRLKYGYREYYRGLTPVLLRNGPSNVLFFGLRGPIKDILPESSTDVGNMTNDFVSGAVLGAALSTLFYPINVVKNQMQKQIGGEFTGVVKTFRKVFNERGRSIRRLYYGLPLNFTRALVSWGIINCTYEELKKLMTLYY</sequence>
<comment type="subcellular location">
    <subcellularLocation>
        <location evidence="1">Mitochondrion inner membrane</location>
        <topology evidence="1">Multi-pass membrane protein</topology>
    </subcellularLocation>
</comment>
<dbReference type="InterPro" id="IPR018108">
    <property type="entry name" value="MCP_transmembrane"/>
</dbReference>